<gene>
    <name evidence="1" type="primary">ORF134571</name>
</gene>
<name>A0A0B7APM0_9EUPU</name>
<accession>A0A0B7APM0</accession>
<protein>
    <submittedName>
        <fullName evidence="1">Uncharacterized protein</fullName>
    </submittedName>
</protein>
<reference evidence="1" key="1">
    <citation type="submission" date="2014-12" db="EMBL/GenBank/DDBJ databases">
        <title>Insight into the proteome of Arion vulgaris.</title>
        <authorList>
            <person name="Aradska J."/>
            <person name="Bulat T."/>
            <person name="Smidak R."/>
            <person name="Sarate P."/>
            <person name="Gangsoo J."/>
            <person name="Sialana F."/>
            <person name="Bilban M."/>
            <person name="Lubec G."/>
        </authorList>
    </citation>
    <scope>NUCLEOTIDE SEQUENCE</scope>
    <source>
        <tissue evidence="1">Skin</tissue>
    </source>
</reference>
<sequence length="66" mass="7880">MVTQYAYPSSFAVRDTVHPLICPEYSNIIFVNCLQYLKVSYGNYYMYLTQMSKLFCVVWRHGEQLR</sequence>
<dbReference type="AlphaFoldDB" id="A0A0B7APM0"/>
<proteinExistence type="predicted"/>
<dbReference type="EMBL" id="HACG01036114">
    <property type="protein sequence ID" value="CEK82979.1"/>
    <property type="molecule type" value="Transcribed_RNA"/>
</dbReference>
<feature type="non-terminal residue" evidence="1">
    <location>
        <position position="66"/>
    </location>
</feature>
<organism evidence="1">
    <name type="scientific">Arion vulgaris</name>
    <dbReference type="NCBI Taxonomy" id="1028688"/>
    <lineage>
        <taxon>Eukaryota</taxon>
        <taxon>Metazoa</taxon>
        <taxon>Spiralia</taxon>
        <taxon>Lophotrochozoa</taxon>
        <taxon>Mollusca</taxon>
        <taxon>Gastropoda</taxon>
        <taxon>Heterobranchia</taxon>
        <taxon>Euthyneura</taxon>
        <taxon>Panpulmonata</taxon>
        <taxon>Eupulmonata</taxon>
        <taxon>Stylommatophora</taxon>
        <taxon>Helicina</taxon>
        <taxon>Arionoidea</taxon>
        <taxon>Arionidae</taxon>
        <taxon>Arion</taxon>
    </lineage>
</organism>
<evidence type="ECO:0000313" key="1">
    <source>
        <dbReference type="EMBL" id="CEK82979.1"/>
    </source>
</evidence>